<accession>A0AAW0C814</accession>
<evidence type="ECO:0008006" key="3">
    <source>
        <dbReference type="Google" id="ProtNLM"/>
    </source>
</evidence>
<protein>
    <recommendedName>
        <fullName evidence="3">C2H2-type domain-containing protein</fullName>
    </recommendedName>
</protein>
<keyword evidence="2" id="KW-1185">Reference proteome</keyword>
<comment type="caution">
    <text evidence="1">The sequence shown here is derived from an EMBL/GenBank/DDBJ whole genome shotgun (WGS) entry which is preliminary data.</text>
</comment>
<sequence length="256" mass="28803">SSTWAIDCQQLEDTEEFAWAMLDPDSDAIATRINDLPEINNISIPYCDSSNYFLLGHKSLCVELPSHVRLKPKLDAKTSVQCKLCGTSIKIAGMRNHVGQHILYSIRNKPDFKLHPEVVIGAEPCGWCGLDGCHTQLTSSTKKNSTSVQIVSNCEYHYAKMLYKPAKTFSEASPCTNVPLQCPLCPESTSGNRKTIWKYNSYFHLLAEHSVSGQRPPDVPPQFWIDTWLQHVEEQALGITIEETDRFRDENEMPGS</sequence>
<dbReference type="AlphaFoldDB" id="A0AAW0C814"/>
<reference evidence="1 2" key="1">
    <citation type="journal article" date="2024" name="J Genomics">
        <title>Draft genome sequencing and assembly of Favolaschia claudopus CIRM-BRFM 2984 isolated from oak limbs.</title>
        <authorList>
            <person name="Navarro D."/>
            <person name="Drula E."/>
            <person name="Chaduli D."/>
            <person name="Cazenave R."/>
            <person name="Ahrendt S."/>
            <person name="Wang J."/>
            <person name="Lipzen A."/>
            <person name="Daum C."/>
            <person name="Barry K."/>
            <person name="Grigoriev I.V."/>
            <person name="Favel A."/>
            <person name="Rosso M.N."/>
            <person name="Martin F."/>
        </authorList>
    </citation>
    <scope>NUCLEOTIDE SEQUENCE [LARGE SCALE GENOMIC DNA]</scope>
    <source>
        <strain evidence="1 2">CIRM-BRFM 2984</strain>
    </source>
</reference>
<feature type="non-terminal residue" evidence="1">
    <location>
        <position position="256"/>
    </location>
</feature>
<name>A0AAW0C814_9AGAR</name>
<evidence type="ECO:0000313" key="2">
    <source>
        <dbReference type="Proteomes" id="UP001362999"/>
    </source>
</evidence>
<feature type="non-terminal residue" evidence="1">
    <location>
        <position position="1"/>
    </location>
</feature>
<organism evidence="1 2">
    <name type="scientific">Favolaschia claudopus</name>
    <dbReference type="NCBI Taxonomy" id="2862362"/>
    <lineage>
        <taxon>Eukaryota</taxon>
        <taxon>Fungi</taxon>
        <taxon>Dikarya</taxon>
        <taxon>Basidiomycota</taxon>
        <taxon>Agaricomycotina</taxon>
        <taxon>Agaricomycetes</taxon>
        <taxon>Agaricomycetidae</taxon>
        <taxon>Agaricales</taxon>
        <taxon>Marasmiineae</taxon>
        <taxon>Mycenaceae</taxon>
        <taxon>Favolaschia</taxon>
    </lineage>
</organism>
<proteinExistence type="predicted"/>
<dbReference type="EMBL" id="JAWWNJ010000020">
    <property type="protein sequence ID" value="KAK7034961.1"/>
    <property type="molecule type" value="Genomic_DNA"/>
</dbReference>
<dbReference type="Proteomes" id="UP001362999">
    <property type="component" value="Unassembled WGS sequence"/>
</dbReference>
<gene>
    <name evidence="1" type="ORF">R3P38DRAFT_2488415</name>
</gene>
<evidence type="ECO:0000313" key="1">
    <source>
        <dbReference type="EMBL" id="KAK7034961.1"/>
    </source>
</evidence>